<dbReference type="Gene3D" id="2.170.130.10">
    <property type="entry name" value="TonB-dependent receptor, plug domain"/>
    <property type="match status" value="1"/>
</dbReference>
<comment type="similarity">
    <text evidence="4">Belongs to the TonB-dependent receptor family.</text>
</comment>
<keyword evidence="4" id="KW-0798">TonB box</keyword>
<evidence type="ECO:0000259" key="5">
    <source>
        <dbReference type="Pfam" id="PF00593"/>
    </source>
</evidence>
<dbReference type="Gene3D" id="2.40.170.20">
    <property type="entry name" value="TonB-dependent receptor, beta-barrel domain"/>
    <property type="match status" value="1"/>
</dbReference>
<gene>
    <name evidence="7" type="ORF">ACFOW1_14995</name>
</gene>
<keyword evidence="3" id="KW-0998">Cell outer membrane</keyword>
<dbReference type="EMBL" id="JBHSDC010000029">
    <property type="protein sequence ID" value="MFC4233206.1"/>
    <property type="molecule type" value="Genomic_DNA"/>
</dbReference>
<evidence type="ECO:0000313" key="7">
    <source>
        <dbReference type="EMBL" id="MFC4233206.1"/>
    </source>
</evidence>
<dbReference type="Pfam" id="PF07715">
    <property type="entry name" value="Plug"/>
    <property type="match status" value="1"/>
</dbReference>
<comment type="subcellular location">
    <subcellularLocation>
        <location evidence="1 4">Cell outer membrane</location>
    </subcellularLocation>
</comment>
<dbReference type="PANTHER" id="PTHR40980:SF5">
    <property type="entry name" value="TONB-DEPENDENT RECEPTOR"/>
    <property type="match status" value="1"/>
</dbReference>
<evidence type="ECO:0000256" key="2">
    <source>
        <dbReference type="ARBA" id="ARBA00023136"/>
    </source>
</evidence>
<evidence type="ECO:0000259" key="6">
    <source>
        <dbReference type="Pfam" id="PF07715"/>
    </source>
</evidence>
<comment type="caution">
    <text evidence="7">The sequence shown here is derived from an EMBL/GenBank/DDBJ whole genome shotgun (WGS) entry which is preliminary data.</text>
</comment>
<feature type="domain" description="TonB-dependent receptor-like beta-barrel" evidence="5">
    <location>
        <begin position="412"/>
        <end position="890"/>
    </location>
</feature>
<protein>
    <submittedName>
        <fullName evidence="7">TonB-dependent receptor domain-containing protein</fullName>
    </submittedName>
</protein>
<evidence type="ECO:0000313" key="8">
    <source>
        <dbReference type="Proteomes" id="UP001595906"/>
    </source>
</evidence>
<dbReference type="Pfam" id="PF00593">
    <property type="entry name" value="TonB_dep_Rec_b-barrel"/>
    <property type="match status" value="1"/>
</dbReference>
<dbReference type="InterPro" id="IPR037066">
    <property type="entry name" value="Plug_dom_sf"/>
</dbReference>
<dbReference type="SUPFAM" id="SSF49464">
    <property type="entry name" value="Carboxypeptidase regulatory domain-like"/>
    <property type="match status" value="1"/>
</dbReference>
<dbReference type="RefSeq" id="WP_379015391.1">
    <property type="nucleotide sequence ID" value="NZ_JBHSDC010000029.1"/>
</dbReference>
<dbReference type="InterPro" id="IPR036942">
    <property type="entry name" value="Beta-barrel_TonB_sf"/>
</dbReference>
<dbReference type="InterPro" id="IPR012910">
    <property type="entry name" value="Plug_dom"/>
</dbReference>
<keyword evidence="8" id="KW-1185">Reference proteome</keyword>
<reference evidence="8" key="1">
    <citation type="journal article" date="2019" name="Int. J. Syst. Evol. Microbiol.">
        <title>The Global Catalogue of Microorganisms (GCM) 10K type strain sequencing project: providing services to taxonomists for standard genome sequencing and annotation.</title>
        <authorList>
            <consortium name="The Broad Institute Genomics Platform"/>
            <consortium name="The Broad Institute Genome Sequencing Center for Infectious Disease"/>
            <person name="Wu L."/>
            <person name="Ma J."/>
        </authorList>
    </citation>
    <scope>NUCLEOTIDE SEQUENCE [LARGE SCALE GENOMIC DNA]</scope>
    <source>
        <strain evidence="8">CECT 8010</strain>
    </source>
</reference>
<dbReference type="InterPro" id="IPR008969">
    <property type="entry name" value="CarboxyPept-like_regulatory"/>
</dbReference>
<organism evidence="7 8">
    <name type="scientific">Parasediminibacterium paludis</name>
    <dbReference type="NCBI Taxonomy" id="908966"/>
    <lineage>
        <taxon>Bacteria</taxon>
        <taxon>Pseudomonadati</taxon>
        <taxon>Bacteroidota</taxon>
        <taxon>Chitinophagia</taxon>
        <taxon>Chitinophagales</taxon>
        <taxon>Chitinophagaceae</taxon>
        <taxon>Parasediminibacterium</taxon>
    </lineage>
</organism>
<sequence>MQANRLFFVKTLFTLFLIVGILSASFAQTIKGKVFDRNTGEALAGANIVLKNTKYAAIVNIDGSYTIKAVTPGTYTLVVSIVGYQSPQETTVVVKEKGITVVPDFQLLTNAKSLVEVVLVGTADKRSDNAVRNIEKNSDIVQNILSEKTIQLLPDVTVANALQRVSGVTIQRDNSGEGRYAIIRGMAQRYNNTLVNGIKIPSPDDKYRFIPMDIFPSEMLERLEVIKALTPNMEGDAIGGTMNLVMKSAPDRFLFSANVSGGYSTLFSSSRPFTAFDHSTINKLSPSEIRGNNYAGTAGDFPLNNVHYTNRSYPVNSTMGATIGDRFLNKKLGVIVSASYQNFYKGANSQNLIQSAQPGYNPTGNTPVFTDAYERQYSTQTNRFGIQNKIDYVFNSKNKIALFNLYVHQNEYQTRFTPDTTVGTNSSAASRSVDVSYRSRWQIQDIYNATLQGDHQLSSLVKLNWSAVYSIAKSQVPDMASYNFNANVILDPSGKVTRVDSTTYGTGMHRIWQRNKDQDYAGYVNLTYTPTILNTKVEFETGGLYRAKTRDNFYNDYSLKAISTTVQPFHSIDQIGLAFSPAANGTGAVTAVNANTYTAHEYIAAAYIQAKFMLLKQLQILGGLRAENTQQDYTTVMPSTFDAKNGTISYVDLLPSVHLKYALKANQNIRLSYFKSVSRPGFGELVPYILPGEQFDEIGNPYLKHVQADNLDLRYELFPGHADQLLLGAFYKQLQNPIEYFVTRNGGPSALFIQPGNANNATNYGFEAVFTKYFGKFGVSANYTYTHSEVTTNKLFYHYVAGTGVTTDVVSQTRPLQGQADHVGNLSFLYKDPKAGLDVQIAFSYTGDRIAQVSQYYNLDTWQKPFSSLDLSFEKRLAKRFSFYAKINNLTNEPNRLYLKTAPSVINQSFSGGYTIPYQTNANYTIVQRDSYKLGFLGGFRYKF</sequence>
<dbReference type="Gene3D" id="2.60.40.1120">
    <property type="entry name" value="Carboxypeptidase-like, regulatory domain"/>
    <property type="match status" value="1"/>
</dbReference>
<dbReference type="SUPFAM" id="SSF56935">
    <property type="entry name" value="Porins"/>
    <property type="match status" value="1"/>
</dbReference>
<dbReference type="Pfam" id="PF13715">
    <property type="entry name" value="CarbopepD_reg_2"/>
    <property type="match status" value="1"/>
</dbReference>
<evidence type="ECO:0000256" key="1">
    <source>
        <dbReference type="ARBA" id="ARBA00004442"/>
    </source>
</evidence>
<evidence type="ECO:0000256" key="3">
    <source>
        <dbReference type="ARBA" id="ARBA00023237"/>
    </source>
</evidence>
<keyword evidence="2 4" id="KW-0472">Membrane</keyword>
<proteinExistence type="inferred from homology"/>
<keyword evidence="7" id="KW-0675">Receptor</keyword>
<feature type="domain" description="TonB-dependent receptor plug" evidence="6">
    <location>
        <begin position="143"/>
        <end position="241"/>
    </location>
</feature>
<dbReference type="Proteomes" id="UP001595906">
    <property type="component" value="Unassembled WGS sequence"/>
</dbReference>
<name>A0ABV8Q1T2_9BACT</name>
<evidence type="ECO:0000256" key="4">
    <source>
        <dbReference type="RuleBase" id="RU003357"/>
    </source>
</evidence>
<dbReference type="InterPro" id="IPR000531">
    <property type="entry name" value="Beta-barrel_TonB"/>
</dbReference>
<dbReference type="PANTHER" id="PTHR40980">
    <property type="entry name" value="PLUG DOMAIN-CONTAINING PROTEIN"/>
    <property type="match status" value="1"/>
</dbReference>
<accession>A0ABV8Q1T2</accession>